<protein>
    <submittedName>
        <fullName evidence="6">Glycoside hydrolase family 43 protein</fullName>
    </submittedName>
</protein>
<gene>
    <name evidence="6" type="ORF">ACFFJ8_19720</name>
</gene>
<reference evidence="6 7" key="1">
    <citation type="submission" date="2024-09" db="EMBL/GenBank/DDBJ databases">
        <authorList>
            <person name="Sun Q."/>
            <person name="Mori K."/>
        </authorList>
    </citation>
    <scope>NUCLEOTIDE SEQUENCE [LARGE SCALE GENOMIC DNA]</scope>
    <source>
        <strain evidence="6 7">CCM 4839</strain>
    </source>
</reference>
<organism evidence="6 7">
    <name type="scientific">Paenibacillus mendelii</name>
    <dbReference type="NCBI Taxonomy" id="206163"/>
    <lineage>
        <taxon>Bacteria</taxon>
        <taxon>Bacillati</taxon>
        <taxon>Bacillota</taxon>
        <taxon>Bacilli</taxon>
        <taxon>Bacillales</taxon>
        <taxon>Paenibacillaceae</taxon>
        <taxon>Paenibacillus</taxon>
    </lineage>
</organism>
<dbReference type="InterPro" id="IPR023296">
    <property type="entry name" value="Glyco_hydro_beta-prop_sf"/>
</dbReference>
<dbReference type="CDD" id="cd08981">
    <property type="entry name" value="GH43_Bt1873-like"/>
    <property type="match status" value="1"/>
</dbReference>
<proteinExistence type="inferred from homology"/>
<accession>A0ABV6JCD9</accession>
<name>A0ABV6JCD9_9BACL</name>
<keyword evidence="7" id="KW-1185">Reference proteome</keyword>
<dbReference type="InterPro" id="IPR050727">
    <property type="entry name" value="GH43_arabinanases"/>
</dbReference>
<keyword evidence="3 5" id="KW-0378">Hydrolase</keyword>
<dbReference type="RefSeq" id="WP_256555414.1">
    <property type="nucleotide sequence ID" value="NZ_JANHOF010000008.1"/>
</dbReference>
<comment type="caution">
    <text evidence="6">The sequence shown here is derived from an EMBL/GenBank/DDBJ whole genome shotgun (WGS) entry which is preliminary data.</text>
</comment>
<evidence type="ECO:0000256" key="2">
    <source>
        <dbReference type="ARBA" id="ARBA00009865"/>
    </source>
</evidence>
<dbReference type="SUPFAM" id="SSF75005">
    <property type="entry name" value="Arabinanase/levansucrase/invertase"/>
    <property type="match status" value="1"/>
</dbReference>
<evidence type="ECO:0000256" key="4">
    <source>
        <dbReference type="ARBA" id="ARBA00023295"/>
    </source>
</evidence>
<evidence type="ECO:0000256" key="5">
    <source>
        <dbReference type="RuleBase" id="RU361187"/>
    </source>
</evidence>
<evidence type="ECO:0000313" key="7">
    <source>
        <dbReference type="Proteomes" id="UP001589818"/>
    </source>
</evidence>
<dbReference type="InterPro" id="IPR006710">
    <property type="entry name" value="Glyco_hydro_43"/>
</dbReference>
<dbReference type="GO" id="GO:0016787">
    <property type="term" value="F:hydrolase activity"/>
    <property type="evidence" value="ECO:0007669"/>
    <property type="project" value="UniProtKB-KW"/>
</dbReference>
<evidence type="ECO:0000256" key="3">
    <source>
        <dbReference type="ARBA" id="ARBA00022801"/>
    </source>
</evidence>
<comment type="pathway">
    <text evidence="1">Glycan metabolism; L-arabinan degradation.</text>
</comment>
<dbReference type="Proteomes" id="UP001589818">
    <property type="component" value="Unassembled WGS sequence"/>
</dbReference>
<comment type="similarity">
    <text evidence="2 5">Belongs to the glycosyl hydrolase 43 family.</text>
</comment>
<evidence type="ECO:0000256" key="1">
    <source>
        <dbReference type="ARBA" id="ARBA00004834"/>
    </source>
</evidence>
<dbReference type="EMBL" id="JBHLVF010000034">
    <property type="protein sequence ID" value="MFC0393588.1"/>
    <property type="molecule type" value="Genomic_DNA"/>
</dbReference>
<sequence length="303" mass="34576">MSNEELENNELIIHENSNNEWLQTSDILIRDPFILPVAEERFYYMCGTTDKEPWDGKATGFDAYRSRDLQHWEGPFPVFRPEADFWADENFWAPEVHVYRGRCYMFASFKAEGRCRATQLLAADGPLGPFQPLSNEPLTPPDWECLDGTFYVDSDGMPWLVYCREWLQTTDGEMYAQPLQPDLKAVAGEPIKLFSATDAAWVCETTFKDSTGYVTDGPYLFLSPHNELWMLWSSHAKDGYAMGLPDQLPTKFKDHGYRKASRSFARMAGMACSSKRFKDNGGSACTSRIQARRSGRYFSMSSG</sequence>
<keyword evidence="4 5" id="KW-0326">Glycosidase</keyword>
<dbReference type="PANTHER" id="PTHR43301:SF3">
    <property type="entry name" value="ARABINAN ENDO-1,5-ALPHA-L-ARABINOSIDASE A-RELATED"/>
    <property type="match status" value="1"/>
</dbReference>
<dbReference type="Gene3D" id="2.115.10.20">
    <property type="entry name" value="Glycosyl hydrolase domain, family 43"/>
    <property type="match status" value="1"/>
</dbReference>
<dbReference type="Pfam" id="PF04616">
    <property type="entry name" value="Glyco_hydro_43"/>
    <property type="match status" value="1"/>
</dbReference>
<evidence type="ECO:0000313" key="6">
    <source>
        <dbReference type="EMBL" id="MFC0393588.1"/>
    </source>
</evidence>
<dbReference type="PANTHER" id="PTHR43301">
    <property type="entry name" value="ARABINAN ENDO-1,5-ALPHA-L-ARABINOSIDASE"/>
    <property type="match status" value="1"/>
</dbReference>